<dbReference type="EMBL" id="SSFD01000378">
    <property type="protein sequence ID" value="TXH78726.1"/>
    <property type="molecule type" value="Genomic_DNA"/>
</dbReference>
<reference evidence="7 8" key="1">
    <citation type="submission" date="2018-09" db="EMBL/GenBank/DDBJ databases">
        <title>Metagenome Assembled Genomes from an Advanced Water Purification Facility.</title>
        <authorList>
            <person name="Stamps B.W."/>
            <person name="Spear J.R."/>
        </authorList>
    </citation>
    <scope>NUCLEOTIDE SEQUENCE [LARGE SCALE GENOMIC DNA]</scope>
    <source>
        <strain evidence="7">Bin_27_1</strain>
    </source>
</reference>
<gene>
    <name evidence="7" type="ORF">E6Q80_21995</name>
</gene>
<accession>A0A5C7S6U9</accession>
<evidence type="ECO:0000256" key="4">
    <source>
        <dbReference type="ARBA" id="ARBA00023136"/>
    </source>
</evidence>
<dbReference type="AlphaFoldDB" id="A0A5C7S6U9"/>
<dbReference type="RefSeq" id="WP_276662385.1">
    <property type="nucleotide sequence ID" value="NZ_SSFD01000378.1"/>
</dbReference>
<comment type="subcellular location">
    <subcellularLocation>
        <location evidence="1">Membrane</location>
        <topology evidence="1">Multi-pass membrane protein</topology>
    </subcellularLocation>
</comment>
<feature type="transmembrane region" description="Helical" evidence="5">
    <location>
        <begin position="34"/>
        <end position="54"/>
    </location>
</feature>
<dbReference type="Proteomes" id="UP000321192">
    <property type="component" value="Unassembled WGS sequence"/>
</dbReference>
<keyword evidence="3 5" id="KW-1133">Transmembrane helix</keyword>
<name>A0A5C7S6U9_THASP</name>
<evidence type="ECO:0000256" key="2">
    <source>
        <dbReference type="ARBA" id="ARBA00022692"/>
    </source>
</evidence>
<feature type="transmembrane region" description="Helical" evidence="5">
    <location>
        <begin position="120"/>
        <end position="145"/>
    </location>
</feature>
<keyword evidence="2 5" id="KW-0812">Transmembrane</keyword>
<evidence type="ECO:0000313" key="7">
    <source>
        <dbReference type="EMBL" id="TXH78726.1"/>
    </source>
</evidence>
<dbReference type="GO" id="GO:0016020">
    <property type="term" value="C:membrane"/>
    <property type="evidence" value="ECO:0007669"/>
    <property type="project" value="UniProtKB-SubCell"/>
</dbReference>
<protein>
    <submittedName>
        <fullName evidence="7">DUF1282 domain-containing protein</fullName>
    </submittedName>
</protein>
<comment type="caution">
    <text evidence="7">The sequence shown here is derived from an EMBL/GenBank/DDBJ whole genome shotgun (WGS) entry which is preliminary data.</text>
</comment>
<sequence length="190" mass="20437">MDVMQFPRMVVSSRDGWDLVARERPPMDWLFRRLVLPMSLLPPLMILLASGGVGARVFPDAGFGNWLIAAVLFFVAEHFSVPIMANSIRQASMAKDGSSRLEDAYTVAAIAPVPLWLSSLAVVFGSAWFVVLVGLVALGASAMLIRHGVDRLLGIDEDVEASEVAMQVTSFGVLTWLVLLVVAGGAVTLL</sequence>
<feature type="transmembrane region" description="Helical" evidence="5">
    <location>
        <begin position="66"/>
        <end position="85"/>
    </location>
</feature>
<proteinExistence type="predicted"/>
<evidence type="ECO:0000313" key="8">
    <source>
        <dbReference type="Proteomes" id="UP000321192"/>
    </source>
</evidence>
<feature type="domain" description="Yip1" evidence="6">
    <location>
        <begin position="10"/>
        <end position="158"/>
    </location>
</feature>
<evidence type="ECO:0000256" key="1">
    <source>
        <dbReference type="ARBA" id="ARBA00004141"/>
    </source>
</evidence>
<evidence type="ECO:0000259" key="6">
    <source>
        <dbReference type="Pfam" id="PF04893"/>
    </source>
</evidence>
<keyword evidence="4 5" id="KW-0472">Membrane</keyword>
<feature type="transmembrane region" description="Helical" evidence="5">
    <location>
        <begin position="165"/>
        <end position="189"/>
    </location>
</feature>
<organism evidence="7 8">
    <name type="scientific">Thauera aminoaromatica</name>
    <dbReference type="NCBI Taxonomy" id="164330"/>
    <lineage>
        <taxon>Bacteria</taxon>
        <taxon>Pseudomonadati</taxon>
        <taxon>Pseudomonadota</taxon>
        <taxon>Betaproteobacteria</taxon>
        <taxon>Rhodocyclales</taxon>
        <taxon>Zoogloeaceae</taxon>
        <taxon>Thauera</taxon>
    </lineage>
</organism>
<evidence type="ECO:0000256" key="5">
    <source>
        <dbReference type="SAM" id="Phobius"/>
    </source>
</evidence>
<dbReference type="InterPro" id="IPR006977">
    <property type="entry name" value="Yip1_dom"/>
</dbReference>
<dbReference type="Pfam" id="PF04893">
    <property type="entry name" value="Yip1"/>
    <property type="match status" value="1"/>
</dbReference>
<evidence type="ECO:0000256" key="3">
    <source>
        <dbReference type="ARBA" id="ARBA00022989"/>
    </source>
</evidence>